<dbReference type="OrthoDB" id="2738462at2"/>
<name>A0A494YRT8_9BACL</name>
<evidence type="ECO:0008006" key="3">
    <source>
        <dbReference type="Google" id="ProtNLM"/>
    </source>
</evidence>
<organism evidence="1 2">
    <name type="scientific">Ureibacillus endophyticus</name>
    <dbReference type="NCBI Taxonomy" id="1978490"/>
    <lineage>
        <taxon>Bacteria</taxon>
        <taxon>Bacillati</taxon>
        <taxon>Bacillota</taxon>
        <taxon>Bacilli</taxon>
        <taxon>Bacillales</taxon>
        <taxon>Caryophanaceae</taxon>
        <taxon>Ureibacillus</taxon>
    </lineage>
</organism>
<reference evidence="1 2" key="1">
    <citation type="journal article" date="2016" name="Antonie Van Leeuwenhoek">
        <title>Lysinibacillus endophyticus sp. nov., an indole-3-acetic acid producing endophytic bacterium isolated from corn root (Zea mays cv. Xinken-5).</title>
        <authorList>
            <person name="Yu J."/>
            <person name="Guan X."/>
            <person name="Liu C."/>
            <person name="Xiang W."/>
            <person name="Yu Z."/>
            <person name="Liu X."/>
            <person name="Wang G."/>
        </authorList>
    </citation>
    <scope>NUCLEOTIDE SEQUENCE [LARGE SCALE GENOMIC DNA]</scope>
    <source>
        <strain evidence="1 2">DSM 100506</strain>
    </source>
</reference>
<evidence type="ECO:0000313" key="1">
    <source>
        <dbReference type="EMBL" id="RKQ12279.1"/>
    </source>
</evidence>
<comment type="caution">
    <text evidence="1">The sequence shown here is derived from an EMBL/GenBank/DDBJ whole genome shotgun (WGS) entry which is preliminary data.</text>
</comment>
<gene>
    <name evidence="1" type="ORF">D8M03_17165</name>
</gene>
<dbReference type="EMBL" id="RBZN01000089">
    <property type="protein sequence ID" value="RKQ12279.1"/>
    <property type="molecule type" value="Genomic_DNA"/>
</dbReference>
<evidence type="ECO:0000313" key="2">
    <source>
        <dbReference type="Proteomes" id="UP000272238"/>
    </source>
</evidence>
<proteinExistence type="predicted"/>
<protein>
    <recommendedName>
        <fullName evidence="3">DUF3954 domain-containing protein</fullName>
    </recommendedName>
</protein>
<dbReference type="RefSeq" id="WP_121216009.1">
    <property type="nucleotide sequence ID" value="NZ_RBZN01000089.1"/>
</dbReference>
<dbReference type="Proteomes" id="UP000272238">
    <property type="component" value="Unassembled WGS sequence"/>
</dbReference>
<dbReference type="AlphaFoldDB" id="A0A494YRT8"/>
<keyword evidence="2" id="KW-1185">Reference proteome</keyword>
<accession>A0A494YRT8</accession>
<sequence length="63" mass="7054">MKPLKIDANGALYISAEELKQPCVVVVSEKKVMLQPLNPFGTLEVITQNNKVLRINNNESILF</sequence>